<organism evidence="8 9">
    <name type="scientific">Scheffersomyces spartinae</name>
    <dbReference type="NCBI Taxonomy" id="45513"/>
    <lineage>
        <taxon>Eukaryota</taxon>
        <taxon>Fungi</taxon>
        <taxon>Dikarya</taxon>
        <taxon>Ascomycota</taxon>
        <taxon>Saccharomycotina</taxon>
        <taxon>Pichiomycetes</taxon>
        <taxon>Debaryomycetaceae</taxon>
        <taxon>Scheffersomyces</taxon>
    </lineage>
</organism>
<dbReference type="SUPFAM" id="SSF51695">
    <property type="entry name" value="PLC-like phosphodiesterases"/>
    <property type="match status" value="1"/>
</dbReference>
<dbReference type="InterPro" id="IPR036770">
    <property type="entry name" value="Ankyrin_rpt-contain_sf"/>
</dbReference>
<feature type="region of interest" description="Disordered" evidence="5">
    <location>
        <begin position="987"/>
        <end position="1029"/>
    </location>
</feature>
<protein>
    <submittedName>
        <fullName evidence="8">Glycerophosphocholine phosphodiesterase</fullName>
    </submittedName>
</protein>
<dbReference type="PROSITE" id="PS51704">
    <property type="entry name" value="GP_PDE"/>
    <property type="match status" value="1"/>
</dbReference>
<feature type="domain" description="GP-PDE" evidence="7">
    <location>
        <begin position="860"/>
        <end position="1243"/>
    </location>
</feature>
<dbReference type="AlphaFoldDB" id="A0A9P7VCF3"/>
<keyword evidence="1" id="KW-0677">Repeat</keyword>
<dbReference type="Pfam" id="PF12796">
    <property type="entry name" value="Ank_2"/>
    <property type="match status" value="1"/>
</dbReference>
<dbReference type="InterPro" id="IPR051578">
    <property type="entry name" value="GDPD"/>
</dbReference>
<evidence type="ECO:0000256" key="2">
    <source>
        <dbReference type="ARBA" id="ARBA00022801"/>
    </source>
</evidence>
<feature type="repeat" description="ANK" evidence="4">
    <location>
        <begin position="514"/>
        <end position="546"/>
    </location>
</feature>
<dbReference type="GeneID" id="66116543"/>
<name>A0A9P7VCF3_9ASCO</name>
<accession>A0A9P7VCF3</accession>
<keyword evidence="2" id="KW-0378">Hydrolase</keyword>
<dbReference type="Proteomes" id="UP000790833">
    <property type="component" value="Unassembled WGS sequence"/>
</dbReference>
<dbReference type="RefSeq" id="XP_043050956.1">
    <property type="nucleotide sequence ID" value="XM_043193904.1"/>
</dbReference>
<evidence type="ECO:0000313" key="9">
    <source>
        <dbReference type="Proteomes" id="UP000790833"/>
    </source>
</evidence>
<feature type="region of interest" description="Disordered" evidence="5">
    <location>
        <begin position="590"/>
        <end position="616"/>
    </location>
</feature>
<dbReference type="InterPro" id="IPR004331">
    <property type="entry name" value="SPX_dom"/>
</dbReference>
<reference evidence="8" key="1">
    <citation type="submission" date="2021-03" db="EMBL/GenBank/DDBJ databases">
        <authorList>
            <person name="Palmer J.M."/>
        </authorList>
    </citation>
    <scope>NUCLEOTIDE SEQUENCE</scope>
    <source>
        <strain evidence="8">ARV_011</strain>
    </source>
</reference>
<evidence type="ECO:0000256" key="1">
    <source>
        <dbReference type="ARBA" id="ARBA00022737"/>
    </source>
</evidence>
<dbReference type="Gene3D" id="1.25.40.20">
    <property type="entry name" value="Ankyrin repeat-containing domain"/>
    <property type="match status" value="1"/>
</dbReference>
<dbReference type="PANTHER" id="PTHR22958:SF1">
    <property type="entry name" value="GLYCEROPHOSPHOCHOLINE PHOSPHODIESTERASE GPCPD1"/>
    <property type="match status" value="1"/>
</dbReference>
<comment type="caution">
    <text evidence="8">The sequence shown here is derived from an EMBL/GenBank/DDBJ whole genome shotgun (WGS) entry which is preliminary data.</text>
</comment>
<evidence type="ECO:0000256" key="5">
    <source>
        <dbReference type="SAM" id="MobiDB-lite"/>
    </source>
</evidence>
<proteinExistence type="predicted"/>
<dbReference type="Pfam" id="PF03105">
    <property type="entry name" value="SPX"/>
    <property type="match status" value="1"/>
</dbReference>
<dbReference type="InterPro" id="IPR002110">
    <property type="entry name" value="Ankyrin_rpt"/>
</dbReference>
<evidence type="ECO:0000313" key="8">
    <source>
        <dbReference type="EMBL" id="KAG7195411.1"/>
    </source>
</evidence>
<dbReference type="PROSITE" id="PS50007">
    <property type="entry name" value="PIPLC_X_DOMAIN"/>
    <property type="match status" value="1"/>
</dbReference>
<dbReference type="OrthoDB" id="197419at2759"/>
<dbReference type="InterPro" id="IPR017946">
    <property type="entry name" value="PLC-like_Pdiesterase_TIM-brl"/>
</dbReference>
<dbReference type="Pfam" id="PF03009">
    <property type="entry name" value="GDPD"/>
    <property type="match status" value="2"/>
</dbReference>
<keyword evidence="9" id="KW-1185">Reference proteome</keyword>
<evidence type="ECO:0000259" key="7">
    <source>
        <dbReference type="PROSITE" id="PS51704"/>
    </source>
</evidence>
<dbReference type="PROSITE" id="PS51382">
    <property type="entry name" value="SPX"/>
    <property type="match status" value="1"/>
</dbReference>
<dbReference type="InterPro" id="IPR057506">
    <property type="entry name" value="C2_GPCPD1"/>
</dbReference>
<dbReference type="Gene3D" id="3.20.20.190">
    <property type="entry name" value="Phosphatidylinositol (PI) phosphodiesterase"/>
    <property type="match status" value="1"/>
</dbReference>
<keyword evidence="3 4" id="KW-0040">ANK repeat</keyword>
<feature type="region of interest" description="Disordered" evidence="5">
    <location>
        <begin position="640"/>
        <end position="659"/>
    </location>
</feature>
<gene>
    <name evidence="8" type="primary">GDE1</name>
    <name evidence="8" type="ORF">KQ657_003169</name>
</gene>
<dbReference type="GO" id="GO:0046475">
    <property type="term" value="P:glycerophospholipid catabolic process"/>
    <property type="evidence" value="ECO:0007669"/>
    <property type="project" value="TreeGrafter"/>
</dbReference>
<evidence type="ECO:0000256" key="3">
    <source>
        <dbReference type="ARBA" id="ARBA00023043"/>
    </source>
</evidence>
<dbReference type="Pfam" id="PF25329">
    <property type="entry name" value="C2_GDE1"/>
    <property type="match status" value="1"/>
</dbReference>
<dbReference type="PROSITE" id="PS50088">
    <property type="entry name" value="ANK_REPEAT"/>
    <property type="match status" value="2"/>
</dbReference>
<evidence type="ECO:0000256" key="4">
    <source>
        <dbReference type="PROSITE-ProRule" id="PRU00023"/>
    </source>
</evidence>
<dbReference type="PANTHER" id="PTHR22958">
    <property type="entry name" value="GLYCEROPHOSPHORYL DIESTER PHOSPHODIESTERASE"/>
    <property type="match status" value="1"/>
</dbReference>
<dbReference type="SUPFAM" id="SSF48403">
    <property type="entry name" value="Ankyrin repeat"/>
    <property type="match status" value="1"/>
</dbReference>
<evidence type="ECO:0000259" key="6">
    <source>
        <dbReference type="PROSITE" id="PS51382"/>
    </source>
</evidence>
<dbReference type="SMART" id="SM00248">
    <property type="entry name" value="ANK"/>
    <property type="match status" value="6"/>
</dbReference>
<feature type="repeat" description="ANK" evidence="4">
    <location>
        <begin position="480"/>
        <end position="512"/>
    </location>
</feature>
<dbReference type="PROSITE" id="PS50297">
    <property type="entry name" value="ANK_REP_REGION"/>
    <property type="match status" value="1"/>
</dbReference>
<dbReference type="GO" id="GO:0047389">
    <property type="term" value="F:glycerophosphocholine phosphodiesterase activity"/>
    <property type="evidence" value="ECO:0007669"/>
    <property type="project" value="TreeGrafter"/>
</dbReference>
<sequence length="1267" mass="143058">MKFGKTLISHQIPQWLVYYINYKKLKKLIKPIDRVTDYDKIENNQLSQVPDLINDTLSNFYVNLNEGIEVVDQFFNTKFFEYNKRLARVVELLNYKETPGGSIISFEVIDNQLELNEILTNLVELKNKVHNLKWFGNLNNKAIIKILKKLDKKLSVLINLDIDTEISLQNSNKQLYITKKFNELAFANQQNLDKLLELINNVIQLLGNQEIPSNIDLSVIDKIQQNDGTSLTVDLFNGCTQKLILTYLLNAVISNAPQSIDFIFKYLCDNFPELPLLNKLDLNNRTFFHKLMVYLGDIGEKEFPVVGPSNLSFDTVFPQFTKHSVEDTSHYSLNPKFLNALKGLNYFLSQIKDPKLRATLMAQDFYLKTCIHYTSQYGLKDFIRLLFHYIVDEWSIKLTSMDNLKFWNDKESLTPLHLSIISNNPVTTKFLIMYSNSVHQLGKCSKLLLLAVRLNCDTDIIKDLLYLGGIQINYTDAEHNYETALYIATKHNYVELVEYLLENDADTEVPESIFGWTPIFIASAEGYETIVKLLLQYDAKFSFTDDLGWLPIEHATLRGHLKIADLLRPENSDILLYDINIPQNNLNRMKASSSYKEDSSGNESPSALPGAMSTSSIDKLPETSKVALAEVYKQLKSNTNLPSISRSKSPNNRRKKLKPVKSFGHKYLNEGESVVLITLGTTDLRDTSEVIQLNKTNLMKSFNIELDIALSLSIMPVHQKTGELLAVSPVIIDLPLDEGHGVASDPITFKFKEGIKLEDIIVTFDLVPTYQIVNTTTVHSSNGASSPVLGRAVAMLRDCYTRIGRHMRSLNNKITLPIIESMSLKVLGTINFEYLFVEPFSHPLMKTDRSGTYWKKLVSTRVIGHRGLGKNEVNRQSLQLGENTVESFIAAASLGASYVEFDVQLTKDFVPVVYHDFTVAESGVDIPMHALTAEQFLHLSDNNLHQKKRITVDDTHIDIKQPLIKRVPSPTIFSESSSPIALTSDSLEEAGLDPNGNGTSPSKARGLSSYQSSPSFFSSTKESKEGNDEIDKEFRDQFNFRMKLTKTWKDKGFKGNARGFSIASNFVTLKELFRKLPQNVGFNIELKYPMLDEAQHEDMGEIAIDLNYYIDTILKVIYEENTSNRDILFSSFHPDICVLLLLKQPSMPILFLTEAGTEFMADIRASSLQNAIRFAKNWNLLGIVSAAGALVRTPRLTQVVKSSGLVCVTYGVENNDPELVKIQMRAGVDAVIADSVLAVRDGLRSDVLTLKGLEDSSGSEETTEKYT</sequence>
<feature type="domain" description="SPX" evidence="6">
    <location>
        <begin position="1"/>
        <end position="164"/>
    </location>
</feature>
<feature type="compositionally biased region" description="Low complexity" evidence="5">
    <location>
        <begin position="1008"/>
        <end position="1020"/>
    </location>
</feature>
<dbReference type="InterPro" id="IPR030395">
    <property type="entry name" value="GP_PDE_dom"/>
</dbReference>
<feature type="compositionally biased region" description="Polar residues" evidence="5">
    <location>
        <begin position="640"/>
        <end position="650"/>
    </location>
</feature>
<dbReference type="EMBL" id="JAHMUF010000003">
    <property type="protein sequence ID" value="KAG7195411.1"/>
    <property type="molecule type" value="Genomic_DNA"/>
</dbReference>